<proteinExistence type="inferred from homology"/>
<dbReference type="PROSITE" id="PS50035">
    <property type="entry name" value="PLD"/>
    <property type="match status" value="2"/>
</dbReference>
<dbReference type="InterPro" id="IPR025202">
    <property type="entry name" value="PLD-like_dom"/>
</dbReference>
<name>A0A1T5KRI5_9FIRM</name>
<accession>A0A1T5KRI5</accession>
<keyword evidence="7" id="KW-0472">Membrane</keyword>
<keyword evidence="6" id="KW-0443">Lipid metabolism</keyword>
<keyword evidence="4" id="KW-0378">Hydrolase</keyword>
<feature type="domain" description="PLD phosphodiesterase" evidence="8">
    <location>
        <begin position="213"/>
        <end position="239"/>
    </location>
</feature>
<evidence type="ECO:0000259" key="8">
    <source>
        <dbReference type="PROSITE" id="PS50035"/>
    </source>
</evidence>
<dbReference type="PANTHER" id="PTHR43856">
    <property type="entry name" value="CARDIOLIPIN HYDROLASE"/>
    <property type="match status" value="1"/>
</dbReference>
<dbReference type="EC" id="3.1.4.4" evidence="3"/>
<keyword evidence="10" id="KW-1185">Reference proteome</keyword>
<evidence type="ECO:0000256" key="6">
    <source>
        <dbReference type="ARBA" id="ARBA00023098"/>
    </source>
</evidence>
<dbReference type="GO" id="GO:0016891">
    <property type="term" value="F:RNA endonuclease activity producing 5'-phosphomonoesters, hydrolytic mechanism"/>
    <property type="evidence" value="ECO:0007669"/>
    <property type="project" value="TreeGrafter"/>
</dbReference>
<evidence type="ECO:0000256" key="7">
    <source>
        <dbReference type="SAM" id="Phobius"/>
    </source>
</evidence>
<dbReference type="InterPro" id="IPR001736">
    <property type="entry name" value="PLipase_D/transphosphatidylase"/>
</dbReference>
<protein>
    <recommendedName>
        <fullName evidence="3">phospholipase D</fullName>
        <ecNumber evidence="3">3.1.4.4</ecNumber>
    </recommendedName>
</protein>
<evidence type="ECO:0000256" key="1">
    <source>
        <dbReference type="ARBA" id="ARBA00000798"/>
    </source>
</evidence>
<gene>
    <name evidence="9" type="ORF">SAMN02194393_02094</name>
</gene>
<dbReference type="STRING" id="36842.SAMN02194393_02094"/>
<evidence type="ECO:0000256" key="3">
    <source>
        <dbReference type="ARBA" id="ARBA00012027"/>
    </source>
</evidence>
<dbReference type="GO" id="GO:0004630">
    <property type="term" value="F:phospholipase D activity"/>
    <property type="evidence" value="ECO:0007669"/>
    <property type="project" value="UniProtKB-EC"/>
</dbReference>
<keyword evidence="7" id="KW-1133">Transmembrane helix</keyword>
<dbReference type="GO" id="GO:0006793">
    <property type="term" value="P:phosphorus metabolic process"/>
    <property type="evidence" value="ECO:0007669"/>
    <property type="project" value="UniProtKB-ARBA"/>
</dbReference>
<dbReference type="PANTHER" id="PTHR43856:SF1">
    <property type="entry name" value="MITOCHONDRIAL CARDIOLIPIN HYDROLASE"/>
    <property type="match status" value="1"/>
</dbReference>
<comment type="similarity">
    <text evidence="2">Belongs to the phospholipase D family.</text>
</comment>
<dbReference type="SUPFAM" id="SSF56024">
    <property type="entry name" value="Phospholipase D/nuclease"/>
    <property type="match status" value="2"/>
</dbReference>
<dbReference type="CDD" id="cd09129">
    <property type="entry name" value="PLDc_unchar2_1"/>
    <property type="match status" value="1"/>
</dbReference>
<dbReference type="AlphaFoldDB" id="A0A1T5KRI5"/>
<evidence type="ECO:0000256" key="4">
    <source>
        <dbReference type="ARBA" id="ARBA00022801"/>
    </source>
</evidence>
<dbReference type="Pfam" id="PF13091">
    <property type="entry name" value="PLDc_2"/>
    <property type="match status" value="1"/>
</dbReference>
<comment type="catalytic activity">
    <reaction evidence="1">
        <text>a 1,2-diacyl-sn-glycero-3-phosphocholine + H2O = a 1,2-diacyl-sn-glycero-3-phosphate + choline + H(+)</text>
        <dbReference type="Rhea" id="RHEA:14445"/>
        <dbReference type="ChEBI" id="CHEBI:15354"/>
        <dbReference type="ChEBI" id="CHEBI:15377"/>
        <dbReference type="ChEBI" id="CHEBI:15378"/>
        <dbReference type="ChEBI" id="CHEBI:57643"/>
        <dbReference type="ChEBI" id="CHEBI:58608"/>
        <dbReference type="EC" id="3.1.4.4"/>
    </reaction>
</comment>
<dbReference type="GO" id="GO:0016042">
    <property type="term" value="P:lipid catabolic process"/>
    <property type="evidence" value="ECO:0007669"/>
    <property type="project" value="UniProtKB-KW"/>
</dbReference>
<dbReference type="CDD" id="cd09130">
    <property type="entry name" value="PLDc_unchar2_2"/>
    <property type="match status" value="1"/>
</dbReference>
<dbReference type="RefSeq" id="WP_079491427.1">
    <property type="nucleotide sequence ID" value="NZ_FUZT01000004.1"/>
</dbReference>
<dbReference type="SMART" id="SM00155">
    <property type="entry name" value="PLDc"/>
    <property type="match status" value="2"/>
</dbReference>
<dbReference type="OrthoDB" id="92272at2"/>
<reference evidence="9 10" key="1">
    <citation type="submission" date="2017-02" db="EMBL/GenBank/DDBJ databases">
        <authorList>
            <person name="Peterson S.W."/>
        </authorList>
    </citation>
    <scope>NUCLEOTIDE SEQUENCE [LARGE SCALE GENOMIC DNA]</scope>
    <source>
        <strain evidence="9 10">M1</strain>
    </source>
</reference>
<dbReference type="EMBL" id="FUZT01000004">
    <property type="protein sequence ID" value="SKC66297.1"/>
    <property type="molecule type" value="Genomic_DNA"/>
</dbReference>
<sequence>MINKTVNKQKKSYLFKYFLLGIILICIINGFITPIPKEISVQGPIRYDSDIKFLYDLTYMSKIHSDKKNYDQAIFSSWLSTINQAEDFIIIDMFLFNDYYDSKYDFPQISKKLTNAIIKKKKENPNINILFITDEINNFYGAYESKYIKKLKENGIDVVITNSEVLRDSNPLYSGIWRTLLKWFGTEGKGWLPSPFGANSPKVTLRGYLKLLNFKANHRKVLITDKSAIVSSANPHDASSYHSNIAFEVSGKILYDLIQTELEIARLSGYKNTNLEEAKISFTNSKKSDTTVQVITEGKIRDNIISSINKTNKNDKITIGMFYLSHRKIIKSIIDAGNRGVIVKIILDPNKDAFGIKKNGIPNRQAAHEIIKKTNNKVNIRWYDTHGEQYHAKLIFIEKKNQSIIIGGSANLTRRNIDNYNLETNLLIKTKPTKKLSKDIKSYFKRIWNNENGYYTVNYEDYKSKSFIKTIIYRIQEATGLSTF</sequence>
<dbReference type="InterPro" id="IPR051406">
    <property type="entry name" value="PLD_domain"/>
</dbReference>
<feature type="domain" description="PLD phosphodiesterase" evidence="8">
    <location>
        <begin position="386"/>
        <end position="416"/>
    </location>
</feature>
<organism evidence="9 10">
    <name type="scientific">Maledivibacter halophilus</name>
    <dbReference type="NCBI Taxonomy" id="36842"/>
    <lineage>
        <taxon>Bacteria</taxon>
        <taxon>Bacillati</taxon>
        <taxon>Bacillota</taxon>
        <taxon>Clostridia</taxon>
        <taxon>Peptostreptococcales</taxon>
        <taxon>Caminicellaceae</taxon>
        <taxon>Maledivibacter</taxon>
    </lineage>
</organism>
<evidence type="ECO:0000256" key="5">
    <source>
        <dbReference type="ARBA" id="ARBA00022963"/>
    </source>
</evidence>
<evidence type="ECO:0000313" key="9">
    <source>
        <dbReference type="EMBL" id="SKC66297.1"/>
    </source>
</evidence>
<dbReference type="Gene3D" id="3.30.870.10">
    <property type="entry name" value="Endonuclease Chain A"/>
    <property type="match status" value="2"/>
</dbReference>
<keyword evidence="5" id="KW-0442">Lipid degradation</keyword>
<dbReference type="Proteomes" id="UP000190285">
    <property type="component" value="Unassembled WGS sequence"/>
</dbReference>
<feature type="transmembrane region" description="Helical" evidence="7">
    <location>
        <begin position="12"/>
        <end position="32"/>
    </location>
</feature>
<evidence type="ECO:0000256" key="2">
    <source>
        <dbReference type="ARBA" id="ARBA00008664"/>
    </source>
</evidence>
<evidence type="ECO:0000313" key="10">
    <source>
        <dbReference type="Proteomes" id="UP000190285"/>
    </source>
</evidence>
<keyword evidence="7" id="KW-0812">Transmembrane</keyword>